<organism evidence="1">
    <name type="scientific">Klebsiella pneumoniae</name>
    <dbReference type="NCBI Taxonomy" id="573"/>
    <lineage>
        <taxon>Bacteria</taxon>
        <taxon>Pseudomonadati</taxon>
        <taxon>Pseudomonadota</taxon>
        <taxon>Gammaproteobacteria</taxon>
        <taxon>Enterobacterales</taxon>
        <taxon>Enterobacteriaceae</taxon>
        <taxon>Klebsiella/Raoultella group</taxon>
        <taxon>Klebsiella</taxon>
        <taxon>Klebsiella pneumoniae complex</taxon>
    </lineage>
</organism>
<keyword evidence="1" id="KW-0614">Plasmid</keyword>
<reference evidence="1" key="1">
    <citation type="submission" date="2021-01" db="EMBL/GenBank/DDBJ databases">
        <title>Molecular characteristics of IMP-4-producing CRE.</title>
        <authorList>
            <person name="Qin S."/>
            <person name="Liu W."/>
            <person name="Dong H."/>
        </authorList>
    </citation>
    <scope>NUCLEOTIDE SEQUENCE</scope>
    <source>
        <strain evidence="1">KP-13-9</strain>
        <plasmid evidence="1">pIMP-KP-13-9</plasmid>
    </source>
</reference>
<name>A0A7T8TJ02_KLEPN</name>
<geneLocation type="plasmid" evidence="1">
    <name>pIMP-KP-13-9</name>
</geneLocation>
<gene>
    <name evidence="1" type="ORF">JJQ54_00515</name>
</gene>
<dbReference type="EMBL" id="CP068028">
    <property type="protein sequence ID" value="QQQ58180.1"/>
    <property type="molecule type" value="Genomic_DNA"/>
</dbReference>
<accession>A0A7T8TJ02</accession>
<dbReference type="Gene3D" id="3.40.1350.10">
    <property type="match status" value="1"/>
</dbReference>
<evidence type="ECO:0000313" key="1">
    <source>
        <dbReference type="EMBL" id="QQQ58180.1"/>
    </source>
</evidence>
<dbReference type="InterPro" id="IPR011856">
    <property type="entry name" value="tRNA_endonuc-like_dom_sf"/>
</dbReference>
<dbReference type="AlphaFoldDB" id="A0A7T8TJ02"/>
<sequence>MRLTNVSICWLSTKKGNLVIIENKLDDSGRDVVWQALKYAGYCANLRQESVVEIFFSFILHNMNPRKSALRQKLLQNLWAGKV</sequence>
<protein>
    <submittedName>
        <fullName evidence="1">Uncharacterized protein</fullName>
    </submittedName>
</protein>
<proteinExistence type="predicted"/>
<dbReference type="GO" id="GO:0003676">
    <property type="term" value="F:nucleic acid binding"/>
    <property type="evidence" value="ECO:0007669"/>
    <property type="project" value="InterPro"/>
</dbReference>